<protein>
    <recommendedName>
        <fullName evidence="3">DUF2642 domain-containing protein</fullName>
    </recommendedName>
</protein>
<keyword evidence="2" id="KW-1185">Reference proteome</keyword>
<evidence type="ECO:0008006" key="3">
    <source>
        <dbReference type="Google" id="ProtNLM"/>
    </source>
</evidence>
<dbReference type="OrthoDB" id="2680279at2"/>
<organism evidence="1 2">
    <name type="scientific">Paenibacillus psychroresistens</name>
    <dbReference type="NCBI Taxonomy" id="1778678"/>
    <lineage>
        <taxon>Bacteria</taxon>
        <taxon>Bacillati</taxon>
        <taxon>Bacillota</taxon>
        <taxon>Bacilli</taxon>
        <taxon>Bacillales</taxon>
        <taxon>Paenibacillaceae</taxon>
        <taxon>Paenibacillus</taxon>
    </lineage>
</organism>
<sequence length="81" mass="9078">MHSFSELIQQLLVHQNEVTIGSGDNELRGTITSFDKEHAVIVFTDIQPNGLKHFIPLTSIRSFGVDESDGGLTCYLDLFKR</sequence>
<accession>A0A6B8RTG3</accession>
<dbReference type="AlphaFoldDB" id="A0A6B8RTG3"/>
<dbReference type="KEGG" id="ppsc:EHS13_28855"/>
<reference evidence="2" key="1">
    <citation type="submission" date="2018-11" db="EMBL/GenBank/DDBJ databases">
        <title>Complete genome sequence of Paenibacillus sp. ML311-T8.</title>
        <authorList>
            <person name="Nam Y.-D."/>
            <person name="Kang J."/>
            <person name="Chung W.-H."/>
            <person name="Park Y.S."/>
        </authorList>
    </citation>
    <scope>NUCLEOTIDE SEQUENCE [LARGE SCALE GENOMIC DNA]</scope>
    <source>
        <strain evidence="2">ML311-T8</strain>
    </source>
</reference>
<name>A0A6B8RTG3_9BACL</name>
<evidence type="ECO:0000313" key="2">
    <source>
        <dbReference type="Proteomes" id="UP000426246"/>
    </source>
</evidence>
<proteinExistence type="predicted"/>
<dbReference type="EMBL" id="CP034235">
    <property type="protein sequence ID" value="QGQ98606.1"/>
    <property type="molecule type" value="Genomic_DNA"/>
</dbReference>
<gene>
    <name evidence="1" type="ORF">EHS13_28855</name>
</gene>
<dbReference type="RefSeq" id="WP_155703715.1">
    <property type="nucleotide sequence ID" value="NZ_CP034235.1"/>
</dbReference>
<evidence type="ECO:0000313" key="1">
    <source>
        <dbReference type="EMBL" id="QGQ98606.1"/>
    </source>
</evidence>
<dbReference type="Proteomes" id="UP000426246">
    <property type="component" value="Chromosome"/>
</dbReference>